<sequence length="159" mass="16892">MIPYGDIRKTAPVSETKRQSAVVPVNAFADRNQRPLLDFDDKSGSAARSSGMNGSALDLYAPSWIADQAKKDDNAARAEKLVPAVRALAQSHGLDLAALEVINIVVRNAAIMGGEATVYASDAGRAVGISTQRAEAVIADAVRRGLLEERSGSRFRSKI</sequence>
<proteinExistence type="predicted"/>
<reference evidence="2" key="1">
    <citation type="submission" date="2016-10" db="EMBL/GenBank/DDBJ databases">
        <authorList>
            <person name="Varghese N."/>
            <person name="Submissions S."/>
        </authorList>
    </citation>
    <scope>NUCLEOTIDE SEQUENCE [LARGE SCALE GENOMIC DNA]</scope>
    <source>
        <strain evidence="2">LMG 26383,CCUG 61248,R- 45681</strain>
    </source>
</reference>
<dbReference type="OrthoDB" id="9790710at2"/>
<gene>
    <name evidence="1" type="ORF">SAMN04515666_1075</name>
</gene>
<accession>A0A1H7VAK0</accession>
<dbReference type="Proteomes" id="UP000199664">
    <property type="component" value="Unassembled WGS sequence"/>
</dbReference>
<evidence type="ECO:0000313" key="1">
    <source>
        <dbReference type="EMBL" id="SEM06044.1"/>
    </source>
</evidence>
<protein>
    <submittedName>
        <fullName evidence="1">Uncharacterized protein</fullName>
    </submittedName>
</protein>
<name>A0A1H7VAK0_9HYPH</name>
<organism evidence="1 2">
    <name type="scientific">Bosea lupini</name>
    <dbReference type="NCBI Taxonomy" id="1036779"/>
    <lineage>
        <taxon>Bacteria</taxon>
        <taxon>Pseudomonadati</taxon>
        <taxon>Pseudomonadota</taxon>
        <taxon>Alphaproteobacteria</taxon>
        <taxon>Hyphomicrobiales</taxon>
        <taxon>Boseaceae</taxon>
        <taxon>Bosea</taxon>
    </lineage>
</organism>
<dbReference type="RefSeq" id="WP_091838399.1">
    <property type="nucleotide sequence ID" value="NZ_FOAN01000007.1"/>
</dbReference>
<evidence type="ECO:0000313" key="2">
    <source>
        <dbReference type="Proteomes" id="UP000199664"/>
    </source>
</evidence>
<dbReference type="AlphaFoldDB" id="A0A1H7VAK0"/>
<dbReference type="EMBL" id="FOAN01000007">
    <property type="protein sequence ID" value="SEM06044.1"/>
    <property type="molecule type" value="Genomic_DNA"/>
</dbReference>
<dbReference type="STRING" id="1036779.SAMN04515666_1075"/>
<keyword evidence="2" id="KW-1185">Reference proteome</keyword>